<evidence type="ECO:0000313" key="1">
    <source>
        <dbReference type="EMBL" id="KAF0492652.1"/>
    </source>
</evidence>
<dbReference type="OrthoDB" id="2423038at2759"/>
<accession>A0A8H4AGH0</accession>
<dbReference type="AlphaFoldDB" id="A0A8H4AGH0"/>
<dbReference type="Proteomes" id="UP000439903">
    <property type="component" value="Unassembled WGS sequence"/>
</dbReference>
<protein>
    <submittedName>
        <fullName evidence="1">Uncharacterized protein</fullName>
    </submittedName>
</protein>
<evidence type="ECO:0000313" key="2">
    <source>
        <dbReference type="Proteomes" id="UP000439903"/>
    </source>
</evidence>
<comment type="caution">
    <text evidence="1">The sequence shown here is derived from an EMBL/GenBank/DDBJ whole genome shotgun (WGS) entry which is preliminary data.</text>
</comment>
<keyword evidence="2" id="KW-1185">Reference proteome</keyword>
<dbReference type="Gene3D" id="3.30.360.10">
    <property type="entry name" value="Dihydrodipicolinate Reductase, domain 2"/>
    <property type="match status" value="1"/>
</dbReference>
<proteinExistence type="predicted"/>
<reference evidence="1 2" key="1">
    <citation type="journal article" date="2019" name="Environ. Microbiol.">
        <title>At the nexus of three kingdoms: the genome of the mycorrhizal fungus Gigaspora margarita provides insights into plant, endobacterial and fungal interactions.</title>
        <authorList>
            <person name="Venice F."/>
            <person name="Ghignone S."/>
            <person name="Salvioli di Fossalunga A."/>
            <person name="Amselem J."/>
            <person name="Novero M."/>
            <person name="Xianan X."/>
            <person name="Sedzielewska Toro K."/>
            <person name="Morin E."/>
            <person name="Lipzen A."/>
            <person name="Grigoriev I.V."/>
            <person name="Henrissat B."/>
            <person name="Martin F.M."/>
            <person name="Bonfante P."/>
        </authorList>
    </citation>
    <scope>NUCLEOTIDE SEQUENCE [LARGE SCALE GENOMIC DNA]</scope>
    <source>
        <strain evidence="1 2">BEG34</strain>
    </source>
</reference>
<dbReference type="EMBL" id="WTPW01000637">
    <property type="protein sequence ID" value="KAF0492652.1"/>
    <property type="molecule type" value="Genomic_DNA"/>
</dbReference>
<sequence length="154" mass="17665">MILVNTGKLSSEKLIPALNDIKNLKWLYNHCEREWLWNLIHVDDLNGLDVARKVVILSRITGMNLICNDSIDDEYTEYEAMLESNISTFLDMNLNYKVAKANGYGMFSFKIIYFETLIYSSCLTIVRNLIHVDDLNGLDVARKVVILGRITGMI</sequence>
<organism evidence="1 2">
    <name type="scientific">Gigaspora margarita</name>
    <dbReference type="NCBI Taxonomy" id="4874"/>
    <lineage>
        <taxon>Eukaryota</taxon>
        <taxon>Fungi</taxon>
        <taxon>Fungi incertae sedis</taxon>
        <taxon>Mucoromycota</taxon>
        <taxon>Glomeromycotina</taxon>
        <taxon>Glomeromycetes</taxon>
        <taxon>Diversisporales</taxon>
        <taxon>Gigasporaceae</taxon>
        <taxon>Gigaspora</taxon>
    </lineage>
</organism>
<gene>
    <name evidence="1" type="ORF">F8M41_021583</name>
</gene>
<name>A0A8H4AGH0_GIGMA</name>